<dbReference type="RefSeq" id="WP_169257844.1">
    <property type="nucleotide sequence ID" value="NZ_WTVN01000045.1"/>
</dbReference>
<dbReference type="InterPro" id="IPR023346">
    <property type="entry name" value="Lysozyme-like_dom_sf"/>
</dbReference>
<comment type="caution">
    <text evidence="2">The sequence shown here is derived from an EMBL/GenBank/DDBJ whole genome shotgun (WGS) entry which is preliminary data.</text>
</comment>
<feature type="compositionally biased region" description="Pro residues" evidence="1">
    <location>
        <begin position="134"/>
        <end position="153"/>
    </location>
</feature>
<evidence type="ECO:0008006" key="4">
    <source>
        <dbReference type="Google" id="ProtNLM"/>
    </source>
</evidence>
<name>A0ABX1Q3S4_9RHOO</name>
<proteinExistence type="predicted"/>
<dbReference type="Gene3D" id="1.10.530.10">
    <property type="match status" value="1"/>
</dbReference>
<protein>
    <recommendedName>
        <fullName evidence="4">Chitinase</fullName>
    </recommendedName>
</protein>
<feature type="region of interest" description="Disordered" evidence="1">
    <location>
        <begin position="125"/>
        <end position="180"/>
    </location>
</feature>
<dbReference type="SUPFAM" id="SSF53955">
    <property type="entry name" value="Lysozyme-like"/>
    <property type="match status" value="1"/>
</dbReference>
<evidence type="ECO:0000313" key="2">
    <source>
        <dbReference type="EMBL" id="NMG46013.1"/>
    </source>
</evidence>
<reference evidence="2 3" key="1">
    <citation type="submission" date="2019-12" db="EMBL/GenBank/DDBJ databases">
        <title>Comparative genomics gives insights into the taxonomy of the Azoarcus-Aromatoleum group and reveals separate origins of nif in the plant-associated Azoarcus and non-plant-associated Aromatoleum sub-groups.</title>
        <authorList>
            <person name="Lafos M."/>
            <person name="Maluk M."/>
            <person name="Batista M."/>
            <person name="Junghare M."/>
            <person name="Carmona M."/>
            <person name="Faoro H."/>
            <person name="Cruz L.M."/>
            <person name="Battistoni F."/>
            <person name="De Souza E."/>
            <person name="Pedrosa F."/>
            <person name="Chen W.-M."/>
            <person name="Poole P.S."/>
            <person name="Dixon R.A."/>
            <person name="James E.K."/>
        </authorList>
    </citation>
    <scope>NUCLEOTIDE SEQUENCE [LARGE SCALE GENOMIC DNA]</scope>
    <source>
        <strain evidence="2 3">Td21</strain>
    </source>
</reference>
<dbReference type="EMBL" id="WTVN01000045">
    <property type="protein sequence ID" value="NMG46013.1"/>
    <property type="molecule type" value="Genomic_DNA"/>
</dbReference>
<accession>A0ABX1Q3S4</accession>
<feature type="compositionally biased region" description="Polar residues" evidence="1">
    <location>
        <begin position="270"/>
        <end position="283"/>
    </location>
</feature>
<sequence length="435" mass="48401">MSVWEDFLERMTKGVQSLLPDSTIFPDTSGEAAPLSPGKVMICFVNRYMNALDGVKYRIRFDGRELTGTTSDAHYCIEFQPKTLAPIRVWVWSRQRKDFKELDPVVPLPGQPMLVRKRLNTLKVLGETDKPEQPKAPLPRPEAPRPAPLPGPSPAANQGIHPQAPERDEQGNPLFPAERPVPDQITVAQLRTIFPKNKGGAPTDSHLQAVADELNADLGKYKLDTPFRRAHFFGQIKREAGPTLSGAAESLNYSPEGLKGTFGYYKRNPSDAQTDGRSVTTLPNGAKQKKPADQETIANKAYGTGRKSIELGNTEAGDGWRFRGRGMKQLTGRRNYRDFTARHREIWDESVDFEQQNDLVGHMPYAIRSAVSFWLDNKCWRAADGGITDAAIDAVTRIVNPGEMDNHNNGSYKVAANNPVLQRRSYAKLAYAAFT</sequence>
<evidence type="ECO:0000313" key="3">
    <source>
        <dbReference type="Proteomes" id="UP000623795"/>
    </source>
</evidence>
<organism evidence="2 3">
    <name type="scientific">Aromatoleum toluvorans</name>
    <dbReference type="NCBI Taxonomy" id="92002"/>
    <lineage>
        <taxon>Bacteria</taxon>
        <taxon>Pseudomonadati</taxon>
        <taxon>Pseudomonadota</taxon>
        <taxon>Betaproteobacteria</taxon>
        <taxon>Rhodocyclales</taxon>
        <taxon>Rhodocyclaceae</taxon>
        <taxon>Aromatoleum</taxon>
    </lineage>
</organism>
<dbReference type="Proteomes" id="UP000623795">
    <property type="component" value="Unassembled WGS sequence"/>
</dbReference>
<evidence type="ECO:0000256" key="1">
    <source>
        <dbReference type="SAM" id="MobiDB-lite"/>
    </source>
</evidence>
<gene>
    <name evidence="2" type="ORF">GPA22_20040</name>
</gene>
<feature type="region of interest" description="Disordered" evidence="1">
    <location>
        <begin position="269"/>
        <end position="294"/>
    </location>
</feature>
<keyword evidence="3" id="KW-1185">Reference proteome</keyword>